<dbReference type="PANTHER" id="PTHR33317:SF4">
    <property type="entry name" value="POLYNUCLEOTIDYL TRANSFERASE, RIBONUCLEASE H-LIKE SUPERFAMILY PROTEIN"/>
    <property type="match status" value="1"/>
</dbReference>
<keyword evidence="8" id="KW-1185">Reference proteome</keyword>
<dbReference type="Proteomes" id="UP001058860">
    <property type="component" value="Chromosome"/>
</dbReference>
<dbReference type="InterPro" id="IPR006641">
    <property type="entry name" value="YqgF/RNaseH-like_dom"/>
</dbReference>
<evidence type="ECO:0000256" key="4">
    <source>
        <dbReference type="ARBA" id="ARBA00022801"/>
    </source>
</evidence>
<comment type="subcellular location">
    <subcellularLocation>
        <location evidence="5">Cytoplasm</location>
    </subcellularLocation>
</comment>
<name>A0ABY5PP33_9ACTN</name>
<accession>A0ABY5PP33</accession>
<keyword evidence="1 5" id="KW-0963">Cytoplasm</keyword>
<evidence type="ECO:0000256" key="3">
    <source>
        <dbReference type="ARBA" id="ARBA00022722"/>
    </source>
</evidence>
<reference evidence="8" key="1">
    <citation type="submission" date="2021-11" db="EMBL/GenBank/DDBJ databases">
        <title>Cultivation dependent microbiological survey of springs from the worlds oldest radium mine currently devoted to the extraction of radon-saturated water.</title>
        <authorList>
            <person name="Kapinusova G."/>
            <person name="Smrhova T."/>
            <person name="Strejcek M."/>
            <person name="Suman J."/>
            <person name="Jani K."/>
            <person name="Pajer P."/>
            <person name="Uhlik O."/>
        </authorList>
    </citation>
    <scope>NUCLEOTIDE SEQUENCE [LARGE SCALE GENOMIC DNA]</scope>
    <source>
        <strain evidence="8">J379</strain>
    </source>
</reference>
<dbReference type="SUPFAM" id="SSF53098">
    <property type="entry name" value="Ribonuclease H-like"/>
    <property type="match status" value="1"/>
</dbReference>
<dbReference type="CDD" id="cd16964">
    <property type="entry name" value="YqgF"/>
    <property type="match status" value="1"/>
</dbReference>
<evidence type="ECO:0000313" key="7">
    <source>
        <dbReference type="EMBL" id="UUY06334.1"/>
    </source>
</evidence>
<dbReference type="NCBIfam" id="TIGR00250">
    <property type="entry name" value="RNAse_H_YqgF"/>
    <property type="match status" value="1"/>
</dbReference>
<proteinExistence type="inferred from homology"/>
<gene>
    <name evidence="7" type="primary">ruvX</name>
    <name evidence="7" type="ORF">LRS13_18490</name>
</gene>
<evidence type="ECO:0000259" key="6">
    <source>
        <dbReference type="SMART" id="SM00732"/>
    </source>
</evidence>
<keyword evidence="3 5" id="KW-0540">Nuclease</keyword>
<protein>
    <recommendedName>
        <fullName evidence="5">Putative pre-16S rRNA nuclease</fullName>
        <ecNumber evidence="5">3.1.-.-</ecNumber>
    </recommendedName>
</protein>
<dbReference type="RefSeq" id="WP_353866810.1">
    <property type="nucleotide sequence ID" value="NZ_CP088295.1"/>
</dbReference>
<evidence type="ECO:0000313" key="8">
    <source>
        <dbReference type="Proteomes" id="UP001058860"/>
    </source>
</evidence>
<dbReference type="SMART" id="SM00732">
    <property type="entry name" value="YqgFc"/>
    <property type="match status" value="1"/>
</dbReference>
<dbReference type="PANTHER" id="PTHR33317">
    <property type="entry name" value="POLYNUCLEOTIDYL TRANSFERASE, RIBONUCLEASE H-LIKE SUPERFAMILY PROTEIN"/>
    <property type="match status" value="1"/>
</dbReference>
<dbReference type="EMBL" id="CP088295">
    <property type="protein sequence ID" value="UUY06334.1"/>
    <property type="molecule type" value="Genomic_DNA"/>
</dbReference>
<comment type="similarity">
    <text evidence="5">Belongs to the YqgF HJR family.</text>
</comment>
<keyword evidence="4 5" id="KW-0378">Hydrolase</keyword>
<evidence type="ECO:0000256" key="5">
    <source>
        <dbReference type="HAMAP-Rule" id="MF_00651"/>
    </source>
</evidence>
<dbReference type="HAMAP" id="MF_00651">
    <property type="entry name" value="Nuclease_YqgF"/>
    <property type="match status" value="1"/>
</dbReference>
<feature type="domain" description="YqgF/RNase H-like" evidence="6">
    <location>
        <begin position="1"/>
        <end position="103"/>
    </location>
</feature>
<keyword evidence="2 5" id="KW-0690">Ribosome biogenesis</keyword>
<dbReference type="Gene3D" id="3.30.420.140">
    <property type="entry name" value="YqgF/RNase H-like domain"/>
    <property type="match status" value="1"/>
</dbReference>
<dbReference type="InterPro" id="IPR005227">
    <property type="entry name" value="YqgF"/>
</dbReference>
<dbReference type="InterPro" id="IPR012337">
    <property type="entry name" value="RNaseH-like_sf"/>
</dbReference>
<evidence type="ECO:0000256" key="2">
    <source>
        <dbReference type="ARBA" id="ARBA00022517"/>
    </source>
</evidence>
<dbReference type="EC" id="3.1.-.-" evidence="5"/>
<dbReference type="InterPro" id="IPR037027">
    <property type="entry name" value="YqgF/RNaseH-like_dom_sf"/>
</dbReference>
<dbReference type="GO" id="GO:0008821">
    <property type="term" value="F:crossover junction DNA endonuclease activity"/>
    <property type="evidence" value="ECO:0007669"/>
    <property type="project" value="UniProtKB-EC"/>
</dbReference>
<organism evidence="7 8">
    <name type="scientific">Svornostia abyssi</name>
    <dbReference type="NCBI Taxonomy" id="2898438"/>
    <lineage>
        <taxon>Bacteria</taxon>
        <taxon>Bacillati</taxon>
        <taxon>Actinomycetota</taxon>
        <taxon>Thermoleophilia</taxon>
        <taxon>Solirubrobacterales</taxon>
        <taxon>Baekduiaceae</taxon>
        <taxon>Svornostia</taxon>
    </lineage>
</organism>
<dbReference type="Pfam" id="PF03652">
    <property type="entry name" value="RuvX"/>
    <property type="match status" value="1"/>
</dbReference>
<evidence type="ECO:0000256" key="1">
    <source>
        <dbReference type="ARBA" id="ARBA00022490"/>
    </source>
</evidence>
<comment type="function">
    <text evidence="5">Could be a nuclease involved in processing of the 5'-end of pre-16S rRNA.</text>
</comment>
<sequence>MRVLALDYGSARCGVAISDVTGTLATPLDVVERPGTKKGMTRIVDLVREREAERVVVGLPLGLSGHDTDQTREARDFAATLQRRLGKKIPVELEDERFTTALAQRDVDPRAAEDSRAAAHLLEGWLSRVMGESDAHAGPGPQPS</sequence>